<evidence type="ECO:0000313" key="5">
    <source>
        <dbReference type="Proteomes" id="UP000070444"/>
    </source>
</evidence>
<evidence type="ECO:0000256" key="1">
    <source>
        <dbReference type="ARBA" id="ARBA00022723"/>
    </source>
</evidence>
<gene>
    <name evidence="4" type="ORF">CONCODRAFT_2269</name>
</gene>
<dbReference type="AlphaFoldDB" id="A0A137PI82"/>
<reference evidence="4 5" key="1">
    <citation type="journal article" date="2015" name="Genome Biol. Evol.">
        <title>Phylogenomic analyses indicate that early fungi evolved digesting cell walls of algal ancestors of land plants.</title>
        <authorList>
            <person name="Chang Y."/>
            <person name="Wang S."/>
            <person name="Sekimoto S."/>
            <person name="Aerts A.L."/>
            <person name="Choi C."/>
            <person name="Clum A."/>
            <person name="LaButti K.M."/>
            <person name="Lindquist E.A."/>
            <person name="Yee Ngan C."/>
            <person name="Ohm R.A."/>
            <person name="Salamov A.A."/>
            <person name="Grigoriev I.V."/>
            <person name="Spatafora J.W."/>
            <person name="Berbee M.L."/>
        </authorList>
    </citation>
    <scope>NUCLEOTIDE SEQUENCE [LARGE SCALE GENOMIC DNA]</scope>
    <source>
        <strain evidence="4 5">NRRL 28638</strain>
    </source>
</reference>
<dbReference type="SUPFAM" id="SSF48264">
    <property type="entry name" value="Cytochrome P450"/>
    <property type="match status" value="1"/>
</dbReference>
<evidence type="ECO:0000313" key="4">
    <source>
        <dbReference type="EMBL" id="KXN74707.1"/>
    </source>
</evidence>
<dbReference type="GO" id="GO:0020037">
    <property type="term" value="F:heme binding"/>
    <property type="evidence" value="ECO:0007669"/>
    <property type="project" value="InterPro"/>
</dbReference>
<dbReference type="InterPro" id="IPR036396">
    <property type="entry name" value="Cyt_P450_sf"/>
</dbReference>
<keyword evidence="3" id="KW-0349">Heme</keyword>
<dbReference type="Gene3D" id="1.10.630.10">
    <property type="entry name" value="Cytochrome P450"/>
    <property type="match status" value="1"/>
</dbReference>
<comment type="similarity">
    <text evidence="3">Belongs to the cytochrome P450 family.</text>
</comment>
<dbReference type="InterPro" id="IPR002401">
    <property type="entry name" value="Cyt_P450_E_grp-I"/>
</dbReference>
<keyword evidence="5" id="KW-1185">Reference proteome</keyword>
<protein>
    <recommendedName>
        <fullName evidence="6">Cytochrome P450</fullName>
    </recommendedName>
</protein>
<dbReference type="EMBL" id="KQ964421">
    <property type="protein sequence ID" value="KXN74707.1"/>
    <property type="molecule type" value="Genomic_DNA"/>
</dbReference>
<evidence type="ECO:0000256" key="3">
    <source>
        <dbReference type="RuleBase" id="RU000461"/>
    </source>
</evidence>
<dbReference type="GO" id="GO:0005506">
    <property type="term" value="F:iron ion binding"/>
    <property type="evidence" value="ECO:0007669"/>
    <property type="project" value="InterPro"/>
</dbReference>
<dbReference type="GO" id="GO:0004497">
    <property type="term" value="F:monooxygenase activity"/>
    <property type="evidence" value="ECO:0007669"/>
    <property type="project" value="UniProtKB-KW"/>
</dbReference>
<keyword evidence="3" id="KW-0560">Oxidoreductase</keyword>
<proteinExistence type="inferred from homology"/>
<dbReference type="PRINTS" id="PR00463">
    <property type="entry name" value="EP450I"/>
</dbReference>
<dbReference type="PROSITE" id="PS00086">
    <property type="entry name" value="CYTOCHROME_P450"/>
    <property type="match status" value="1"/>
</dbReference>
<accession>A0A137PI82</accession>
<dbReference type="Pfam" id="PF00067">
    <property type="entry name" value="p450"/>
    <property type="match status" value="1"/>
</dbReference>
<dbReference type="InterPro" id="IPR017972">
    <property type="entry name" value="Cyt_P450_CS"/>
</dbReference>
<evidence type="ECO:0000256" key="2">
    <source>
        <dbReference type="ARBA" id="ARBA00023004"/>
    </source>
</evidence>
<keyword evidence="3" id="KW-0503">Monooxygenase</keyword>
<dbReference type="Proteomes" id="UP000070444">
    <property type="component" value="Unassembled WGS sequence"/>
</dbReference>
<keyword evidence="2 3" id="KW-0408">Iron</keyword>
<dbReference type="InterPro" id="IPR001128">
    <property type="entry name" value="Cyt_P450"/>
</dbReference>
<keyword evidence="1 3" id="KW-0479">Metal-binding</keyword>
<evidence type="ECO:0008006" key="6">
    <source>
        <dbReference type="Google" id="ProtNLM"/>
    </source>
</evidence>
<name>A0A137PI82_CONC2</name>
<sequence>LAGFGLGTRSCVGRDLSWNELYLVLANLIRHFNFELVNKEVVSIYKFIHRPIDKKLGVKLTRRSKN</sequence>
<dbReference type="GO" id="GO:0016705">
    <property type="term" value="F:oxidoreductase activity, acting on paired donors, with incorporation or reduction of molecular oxygen"/>
    <property type="evidence" value="ECO:0007669"/>
    <property type="project" value="InterPro"/>
</dbReference>
<organism evidence="4 5">
    <name type="scientific">Conidiobolus coronatus (strain ATCC 28846 / CBS 209.66 / NRRL 28638)</name>
    <name type="common">Delacroixia coronata</name>
    <dbReference type="NCBI Taxonomy" id="796925"/>
    <lineage>
        <taxon>Eukaryota</taxon>
        <taxon>Fungi</taxon>
        <taxon>Fungi incertae sedis</taxon>
        <taxon>Zoopagomycota</taxon>
        <taxon>Entomophthoromycotina</taxon>
        <taxon>Entomophthoromycetes</taxon>
        <taxon>Entomophthorales</taxon>
        <taxon>Ancylistaceae</taxon>
        <taxon>Conidiobolus</taxon>
    </lineage>
</organism>
<feature type="non-terminal residue" evidence="4">
    <location>
        <position position="1"/>
    </location>
</feature>
<dbReference type="OrthoDB" id="3934656at2759"/>